<dbReference type="GO" id="GO:1990904">
    <property type="term" value="C:ribonucleoprotein complex"/>
    <property type="evidence" value="ECO:0007669"/>
    <property type="project" value="UniProtKB-KW"/>
</dbReference>
<keyword evidence="3 7" id="KW-0689">Ribosomal protein</keyword>
<dbReference type="InterPro" id="IPR002222">
    <property type="entry name" value="Ribosomal_uS19"/>
</dbReference>
<dbReference type="Proteomes" id="UP000014264">
    <property type="component" value="Unassembled WGS sequence"/>
</dbReference>
<reference evidence="7 8" key="1">
    <citation type="journal article" date="2013" name="PLoS ONE">
        <title>Lactobacillus paracasei comparative genomics: towards species pan-genome definition and exploitation of diversity.</title>
        <authorList>
            <person name="Smokvina T."/>
            <person name="Wels M."/>
            <person name="Polka J."/>
            <person name="Chervaux C."/>
            <person name="Brisse S."/>
            <person name="Boekhorst J."/>
            <person name="van Hylckama Vlieg J.E."/>
            <person name="Siezen R.J."/>
        </authorList>
    </citation>
    <scope>NUCLEOTIDE SEQUENCE [LARGE SCALE GENOMIC DNA]</scope>
    <source>
        <strain evidence="7 8">Lpp14</strain>
    </source>
</reference>
<gene>
    <name evidence="7" type="primary">rpsS</name>
    <name evidence="7" type="ORF">Lpp14_08646</name>
</gene>
<evidence type="ECO:0000256" key="4">
    <source>
        <dbReference type="ARBA" id="ARBA00023274"/>
    </source>
</evidence>
<protein>
    <recommendedName>
        <fullName evidence="5">Small ribosomal subunit protein uS19</fullName>
    </recommendedName>
    <alternativeName>
        <fullName evidence="6">30S ribosomal protein S19</fullName>
    </alternativeName>
</protein>
<dbReference type="Pfam" id="PF00203">
    <property type="entry name" value="Ribosomal_S19"/>
    <property type="match status" value="1"/>
</dbReference>
<evidence type="ECO:0000256" key="6">
    <source>
        <dbReference type="ARBA" id="ARBA00035309"/>
    </source>
</evidence>
<comment type="similarity">
    <text evidence="2">Belongs to the universal ribosomal protein uS19 family.</text>
</comment>
<comment type="caution">
    <text evidence="7">The sequence shown here is derived from an EMBL/GenBank/DDBJ whole genome shotgun (WGS) entry which is preliminary data.</text>
</comment>
<evidence type="ECO:0000256" key="5">
    <source>
        <dbReference type="ARBA" id="ARBA00035163"/>
    </source>
</evidence>
<dbReference type="GO" id="GO:0005840">
    <property type="term" value="C:ribosome"/>
    <property type="evidence" value="ECO:0007669"/>
    <property type="project" value="UniProtKB-KW"/>
</dbReference>
<sequence length="36" mass="4074">VPVFVSEDMVGHKLGEFVPTRTFRGHNTDDKKTTAR</sequence>
<keyword evidence="4" id="KW-0687">Ribonucleoprotein</keyword>
<dbReference type="GO" id="GO:0003735">
    <property type="term" value="F:structural constituent of ribosome"/>
    <property type="evidence" value="ECO:0007669"/>
    <property type="project" value="InterPro"/>
</dbReference>
<dbReference type="InterPro" id="IPR023575">
    <property type="entry name" value="Ribosomal_uS19_SF"/>
</dbReference>
<evidence type="ECO:0000313" key="7">
    <source>
        <dbReference type="EMBL" id="EPC62220.1"/>
    </source>
</evidence>
<dbReference type="Gene3D" id="3.30.860.10">
    <property type="entry name" value="30s Ribosomal Protein S19, Chain A"/>
    <property type="match status" value="1"/>
</dbReference>
<dbReference type="EMBL" id="ANJZ01000206">
    <property type="protein sequence ID" value="EPC62220.1"/>
    <property type="molecule type" value="Genomic_DNA"/>
</dbReference>
<evidence type="ECO:0000256" key="3">
    <source>
        <dbReference type="ARBA" id="ARBA00022980"/>
    </source>
</evidence>
<accession>A0A829GPQ1</accession>
<dbReference type="SUPFAM" id="SSF54570">
    <property type="entry name" value="Ribosomal protein S19"/>
    <property type="match status" value="1"/>
</dbReference>
<evidence type="ECO:0000313" key="8">
    <source>
        <dbReference type="Proteomes" id="UP000014264"/>
    </source>
</evidence>
<name>A0A829GPQ1_LACPA</name>
<proteinExistence type="inferred from homology"/>
<evidence type="ECO:0000256" key="2">
    <source>
        <dbReference type="ARBA" id="ARBA00007345"/>
    </source>
</evidence>
<dbReference type="AlphaFoldDB" id="A0A829GPQ1"/>
<feature type="non-terminal residue" evidence="7">
    <location>
        <position position="1"/>
    </location>
</feature>
<evidence type="ECO:0000256" key="1">
    <source>
        <dbReference type="ARBA" id="ARBA00003239"/>
    </source>
</evidence>
<comment type="function">
    <text evidence="1">Protein S19 forms a complex with S13 that binds strongly to the 16S ribosomal RNA.</text>
</comment>
<dbReference type="GO" id="GO:0006412">
    <property type="term" value="P:translation"/>
    <property type="evidence" value="ECO:0007669"/>
    <property type="project" value="InterPro"/>
</dbReference>
<organism evidence="7 8">
    <name type="scientific">Lacticaseibacillus paracasei subsp. paracasei Lpp14</name>
    <dbReference type="NCBI Taxonomy" id="1256204"/>
    <lineage>
        <taxon>Bacteria</taxon>
        <taxon>Bacillati</taxon>
        <taxon>Bacillota</taxon>
        <taxon>Bacilli</taxon>
        <taxon>Lactobacillales</taxon>
        <taxon>Lactobacillaceae</taxon>
        <taxon>Lacticaseibacillus</taxon>
    </lineage>
</organism>